<dbReference type="EMBL" id="FNIG01000010">
    <property type="protein sequence ID" value="SDN86053.1"/>
    <property type="molecule type" value="Genomic_DNA"/>
</dbReference>
<accession>A0A1H0EUN9</accession>
<dbReference type="AlphaFoldDB" id="A0A1H0EUN9"/>
<protein>
    <submittedName>
        <fullName evidence="1">Uncharacterized protein</fullName>
    </submittedName>
</protein>
<sequence>MKLAIILGVCVTFLVSMFTAGYDVKPGQPKK</sequence>
<evidence type="ECO:0000313" key="2">
    <source>
        <dbReference type="Proteomes" id="UP000199334"/>
    </source>
</evidence>
<name>A0A1H0EUN9_9BACI</name>
<organism evidence="1 2">
    <name type="scientific">Tenuibacillus multivorans</name>
    <dbReference type="NCBI Taxonomy" id="237069"/>
    <lineage>
        <taxon>Bacteria</taxon>
        <taxon>Bacillati</taxon>
        <taxon>Bacillota</taxon>
        <taxon>Bacilli</taxon>
        <taxon>Bacillales</taxon>
        <taxon>Bacillaceae</taxon>
        <taxon>Tenuibacillus</taxon>
    </lineage>
</organism>
<gene>
    <name evidence="1" type="ORF">SAMN05216498_0070</name>
</gene>
<keyword evidence="2" id="KW-1185">Reference proteome</keyword>
<reference evidence="1 2" key="1">
    <citation type="submission" date="2016-10" db="EMBL/GenBank/DDBJ databases">
        <authorList>
            <person name="de Groot N.N."/>
        </authorList>
    </citation>
    <scope>NUCLEOTIDE SEQUENCE [LARGE SCALE GENOMIC DNA]</scope>
    <source>
        <strain evidence="1 2">CGMCC 1.3442</strain>
    </source>
</reference>
<dbReference type="Proteomes" id="UP000199334">
    <property type="component" value="Unassembled WGS sequence"/>
</dbReference>
<proteinExistence type="predicted"/>
<evidence type="ECO:0000313" key="1">
    <source>
        <dbReference type="EMBL" id="SDN86053.1"/>
    </source>
</evidence>